<evidence type="ECO:0000313" key="2">
    <source>
        <dbReference type="EMBL" id="SUD59058.1"/>
    </source>
</evidence>
<dbReference type="Proteomes" id="UP000254084">
    <property type="component" value="Unassembled WGS sequence"/>
</dbReference>
<dbReference type="AlphaFoldDB" id="A0A379K328"/>
<evidence type="ECO:0000313" key="3">
    <source>
        <dbReference type="Proteomes" id="UP000254084"/>
    </source>
</evidence>
<protein>
    <submittedName>
        <fullName evidence="2">Uncharacterized protein</fullName>
    </submittedName>
</protein>
<dbReference type="EMBL" id="UGUW01000004">
    <property type="protein sequence ID" value="SUD59058.1"/>
    <property type="molecule type" value="Genomic_DNA"/>
</dbReference>
<organism evidence="2 3">
    <name type="scientific">Ectopseudomonas oleovorans</name>
    <name type="common">Pseudomonas oleovorans</name>
    <dbReference type="NCBI Taxonomy" id="301"/>
    <lineage>
        <taxon>Bacteria</taxon>
        <taxon>Pseudomonadati</taxon>
        <taxon>Pseudomonadota</taxon>
        <taxon>Gammaproteobacteria</taxon>
        <taxon>Pseudomonadales</taxon>
        <taxon>Pseudomonadaceae</taxon>
        <taxon>Ectopseudomonas</taxon>
    </lineage>
</organism>
<feature type="region of interest" description="Disordered" evidence="1">
    <location>
        <begin position="32"/>
        <end position="60"/>
    </location>
</feature>
<feature type="compositionally biased region" description="Basic and acidic residues" evidence="1">
    <location>
        <begin position="34"/>
        <end position="43"/>
    </location>
</feature>
<proteinExistence type="predicted"/>
<sequence>MNTGSNSYVKSPTFFPMLIVALACLSTTGCGPSEKAKDSEKAQTDTSISKASKGHGPTSLGTVSIGMSKSEYISALGISPINCNTYKNEKGEITINELKYLHPQRKSLCWSSSNIFKNKGSIESIQVSGLQYDIIEVDADTSKFVETVGHSSKALFVKDRLISLEIIFPNAGLETLKTKYGKPALIDNRETEICKNRIGNEFNNEVGNLDAVWANGEVRAILRTKTSSPRETCSDGITIQYYILEESNQVASIEDAINKLRVDTSKKEAQDSPF</sequence>
<name>A0A379K328_ECTOL</name>
<gene>
    <name evidence="2" type="ORF">NCTC10860_01326</name>
</gene>
<reference evidence="2 3" key="1">
    <citation type="submission" date="2018-06" db="EMBL/GenBank/DDBJ databases">
        <authorList>
            <consortium name="Pathogen Informatics"/>
            <person name="Doyle S."/>
        </authorList>
    </citation>
    <scope>NUCLEOTIDE SEQUENCE [LARGE SCALE GENOMIC DNA]</scope>
    <source>
        <strain evidence="2 3">NCTC10860</strain>
    </source>
</reference>
<evidence type="ECO:0000256" key="1">
    <source>
        <dbReference type="SAM" id="MobiDB-lite"/>
    </source>
</evidence>
<dbReference type="RefSeq" id="WP_137088548.1">
    <property type="nucleotide sequence ID" value="NZ_UGUW01000004.1"/>
</dbReference>
<accession>A0A379K328</accession>